<evidence type="ECO:0000313" key="4">
    <source>
        <dbReference type="Proteomes" id="UP000199611"/>
    </source>
</evidence>
<protein>
    <submittedName>
        <fullName evidence="3">Nucleoside-diphosphate-sugar epimerase</fullName>
    </submittedName>
</protein>
<dbReference type="STRING" id="39841.SAMN05660836_02588"/>
<keyword evidence="4" id="KW-1185">Reference proteome</keyword>
<name>A0A1I4W4F0_9BACT</name>
<dbReference type="Pfam" id="PF01370">
    <property type="entry name" value="Epimerase"/>
    <property type="match status" value="1"/>
</dbReference>
<dbReference type="PANTHER" id="PTHR42687:SF1">
    <property type="entry name" value="L-THREONINE 3-DEHYDROGENASE, MITOCHONDRIAL"/>
    <property type="match status" value="1"/>
</dbReference>
<evidence type="ECO:0000313" key="3">
    <source>
        <dbReference type="EMBL" id="SFN07919.1"/>
    </source>
</evidence>
<dbReference type="InterPro" id="IPR036291">
    <property type="entry name" value="NAD(P)-bd_dom_sf"/>
</dbReference>
<accession>A0A1I4W4F0</accession>
<dbReference type="InterPro" id="IPR051225">
    <property type="entry name" value="NAD(P)_epim/dehydratase"/>
</dbReference>
<dbReference type="GO" id="GO:0006567">
    <property type="term" value="P:L-threonine catabolic process"/>
    <property type="evidence" value="ECO:0007669"/>
    <property type="project" value="TreeGrafter"/>
</dbReference>
<dbReference type="AlphaFoldDB" id="A0A1I4W4F0"/>
<dbReference type="RefSeq" id="WP_093396382.1">
    <property type="nucleotide sequence ID" value="NZ_FOUU01000013.1"/>
</dbReference>
<proteinExistence type="inferred from homology"/>
<organism evidence="3 4">
    <name type="scientific">Thermodesulforhabdus norvegica</name>
    <dbReference type="NCBI Taxonomy" id="39841"/>
    <lineage>
        <taxon>Bacteria</taxon>
        <taxon>Pseudomonadati</taxon>
        <taxon>Thermodesulfobacteriota</taxon>
        <taxon>Syntrophobacteria</taxon>
        <taxon>Syntrophobacterales</taxon>
        <taxon>Thermodesulforhabdaceae</taxon>
        <taxon>Thermodesulforhabdus</taxon>
    </lineage>
</organism>
<dbReference type="InterPro" id="IPR001509">
    <property type="entry name" value="Epimerase_deHydtase"/>
</dbReference>
<dbReference type="SUPFAM" id="SSF51735">
    <property type="entry name" value="NAD(P)-binding Rossmann-fold domains"/>
    <property type="match status" value="1"/>
</dbReference>
<evidence type="ECO:0000259" key="2">
    <source>
        <dbReference type="Pfam" id="PF01370"/>
    </source>
</evidence>
<reference evidence="4" key="1">
    <citation type="submission" date="2016-10" db="EMBL/GenBank/DDBJ databases">
        <authorList>
            <person name="Varghese N."/>
            <person name="Submissions S."/>
        </authorList>
    </citation>
    <scope>NUCLEOTIDE SEQUENCE [LARGE SCALE GENOMIC DNA]</scope>
    <source>
        <strain evidence="4">DSM 9990</strain>
    </source>
</reference>
<feature type="domain" description="NAD-dependent epimerase/dehydratase" evidence="2">
    <location>
        <begin position="4"/>
        <end position="240"/>
    </location>
</feature>
<dbReference type="Proteomes" id="UP000199611">
    <property type="component" value="Unassembled WGS sequence"/>
</dbReference>
<dbReference type="Gene3D" id="3.40.50.720">
    <property type="entry name" value="NAD(P)-binding Rossmann-like Domain"/>
    <property type="match status" value="1"/>
</dbReference>
<dbReference type="GO" id="GO:0008743">
    <property type="term" value="F:L-threonine 3-dehydrogenase activity"/>
    <property type="evidence" value="ECO:0007669"/>
    <property type="project" value="TreeGrafter"/>
</dbReference>
<dbReference type="OrthoDB" id="9779902at2"/>
<gene>
    <name evidence="3" type="ORF">SAMN05660836_02588</name>
</gene>
<evidence type="ECO:0000256" key="1">
    <source>
        <dbReference type="ARBA" id="ARBA00007637"/>
    </source>
</evidence>
<sequence>MADLITGGTGFLGSALARLLIEEGKRPVLFDIAPPRGVLLRYRDGYSYVRGSLSNLSEILNCFRKFRINRVFHLGGLLSLPSENSPWEAFQANVVGTYNVLEACRLEDTGMVIYGSSIATFSEGLSSPIVDDFAPQRPTSMYGVTKVFGELLGRYYSRRFGLDFRGVRLPSVVGPGARTAHMSIYNSWAIEKPLMNEPYVIPCNPDTRCPVLYFKDAARALLMLARADGLALKTRIYNIGGIAPPFSAEELVAVVKSKIPNAQLSFRPDPEITFLLKELGRITFDDSAARVEWGWEPRYDLEQMVDDFIDEFRRFRDVYEQG</sequence>
<dbReference type="PANTHER" id="PTHR42687">
    <property type="entry name" value="L-THREONINE 3-DEHYDROGENASE"/>
    <property type="match status" value="1"/>
</dbReference>
<dbReference type="EMBL" id="FOUU01000013">
    <property type="protein sequence ID" value="SFN07919.1"/>
    <property type="molecule type" value="Genomic_DNA"/>
</dbReference>
<comment type="similarity">
    <text evidence="1">Belongs to the NAD(P)-dependent epimerase/dehydratase family.</text>
</comment>